<comment type="caution">
    <text evidence="1">The sequence shown here is derived from an EMBL/GenBank/DDBJ whole genome shotgun (WGS) entry which is preliminary data.</text>
</comment>
<dbReference type="Proteomes" id="UP001054945">
    <property type="component" value="Unassembled WGS sequence"/>
</dbReference>
<dbReference type="AlphaFoldDB" id="A0AAV4W5H0"/>
<dbReference type="EMBL" id="BPLR01015656">
    <property type="protein sequence ID" value="GIY77633.1"/>
    <property type="molecule type" value="Genomic_DNA"/>
</dbReference>
<name>A0AAV4W5H0_CAEEX</name>
<gene>
    <name evidence="1" type="ORF">CEXT_80331</name>
</gene>
<keyword evidence="2" id="KW-1185">Reference proteome</keyword>
<sequence>MTLDHKPSPFSFSTAQLENLHRAHRPHKRCEKEERSSFAIDLHQRFISIDVAASRFNELFWAGQVVGMSGRDKFYGISWKICIEPTNLRRDPRRREEAHLPLIFISVC</sequence>
<reference evidence="1 2" key="1">
    <citation type="submission" date="2021-06" db="EMBL/GenBank/DDBJ databases">
        <title>Caerostris extrusa draft genome.</title>
        <authorList>
            <person name="Kono N."/>
            <person name="Arakawa K."/>
        </authorList>
    </citation>
    <scope>NUCLEOTIDE SEQUENCE [LARGE SCALE GENOMIC DNA]</scope>
</reference>
<organism evidence="1 2">
    <name type="scientific">Caerostris extrusa</name>
    <name type="common">Bark spider</name>
    <name type="synonym">Caerostris bankana</name>
    <dbReference type="NCBI Taxonomy" id="172846"/>
    <lineage>
        <taxon>Eukaryota</taxon>
        <taxon>Metazoa</taxon>
        <taxon>Ecdysozoa</taxon>
        <taxon>Arthropoda</taxon>
        <taxon>Chelicerata</taxon>
        <taxon>Arachnida</taxon>
        <taxon>Araneae</taxon>
        <taxon>Araneomorphae</taxon>
        <taxon>Entelegynae</taxon>
        <taxon>Araneoidea</taxon>
        <taxon>Araneidae</taxon>
        <taxon>Caerostris</taxon>
    </lineage>
</organism>
<protein>
    <submittedName>
        <fullName evidence="1">Uncharacterized protein</fullName>
    </submittedName>
</protein>
<evidence type="ECO:0000313" key="2">
    <source>
        <dbReference type="Proteomes" id="UP001054945"/>
    </source>
</evidence>
<evidence type="ECO:0000313" key="1">
    <source>
        <dbReference type="EMBL" id="GIY77633.1"/>
    </source>
</evidence>
<proteinExistence type="predicted"/>
<accession>A0AAV4W5H0</accession>